<dbReference type="PANTHER" id="PTHR43080">
    <property type="entry name" value="CBS DOMAIN-CONTAINING PROTEIN CBSX3, MITOCHONDRIAL"/>
    <property type="match status" value="1"/>
</dbReference>
<dbReference type="EMBL" id="SJSM01000034">
    <property type="protein sequence ID" value="TCC84145.1"/>
    <property type="molecule type" value="Genomic_DNA"/>
</dbReference>
<name>A0A4R0MCR6_9SPHI</name>
<dbReference type="OrthoDB" id="9802114at2"/>
<evidence type="ECO:0000256" key="2">
    <source>
        <dbReference type="PROSITE-ProRule" id="PRU00703"/>
    </source>
</evidence>
<dbReference type="Proteomes" id="UP000291117">
    <property type="component" value="Unassembled WGS sequence"/>
</dbReference>
<evidence type="ECO:0000313" key="4">
    <source>
        <dbReference type="EMBL" id="TCC84145.1"/>
    </source>
</evidence>
<dbReference type="PANTHER" id="PTHR43080:SF2">
    <property type="entry name" value="CBS DOMAIN-CONTAINING PROTEIN"/>
    <property type="match status" value="1"/>
</dbReference>
<gene>
    <name evidence="4" type="ORF">EZ444_25520</name>
</gene>
<dbReference type="Gene3D" id="3.10.580.10">
    <property type="entry name" value="CBS-domain"/>
    <property type="match status" value="1"/>
</dbReference>
<evidence type="ECO:0000313" key="5">
    <source>
        <dbReference type="Proteomes" id="UP000291117"/>
    </source>
</evidence>
<dbReference type="SUPFAM" id="SSF54631">
    <property type="entry name" value="CBS-domain pair"/>
    <property type="match status" value="1"/>
</dbReference>
<dbReference type="Pfam" id="PF00571">
    <property type="entry name" value="CBS"/>
    <property type="match status" value="2"/>
</dbReference>
<dbReference type="AlphaFoldDB" id="A0A4R0MCR6"/>
<proteinExistence type="predicted"/>
<protein>
    <submittedName>
        <fullName evidence="4">CBS domain-containing protein</fullName>
    </submittedName>
</protein>
<dbReference type="SMART" id="SM00116">
    <property type="entry name" value="CBS"/>
    <property type="match status" value="2"/>
</dbReference>
<accession>A0A4R0MCR6</accession>
<comment type="caution">
    <text evidence="4">The sequence shown here is derived from an EMBL/GenBank/DDBJ whole genome shotgun (WGS) entry which is preliminary data.</text>
</comment>
<evidence type="ECO:0000256" key="1">
    <source>
        <dbReference type="ARBA" id="ARBA00023122"/>
    </source>
</evidence>
<feature type="domain" description="CBS" evidence="3">
    <location>
        <begin position="10"/>
        <end position="67"/>
    </location>
</feature>
<dbReference type="PROSITE" id="PS51371">
    <property type="entry name" value="CBS"/>
    <property type="match status" value="2"/>
</dbReference>
<reference evidence="4 5" key="1">
    <citation type="submission" date="2019-02" db="EMBL/GenBank/DDBJ databases">
        <title>Pedobacter sp. RP-3-8 sp. nov., isolated from Arctic soil.</title>
        <authorList>
            <person name="Dahal R.H."/>
        </authorList>
    </citation>
    <scope>NUCLEOTIDE SEQUENCE [LARGE SCALE GENOMIC DNA]</scope>
    <source>
        <strain evidence="4 5">RP-3-8</strain>
    </source>
</reference>
<keyword evidence="1 2" id="KW-0129">CBS domain</keyword>
<feature type="domain" description="CBS" evidence="3">
    <location>
        <begin position="76"/>
        <end position="131"/>
    </location>
</feature>
<organism evidence="4 5">
    <name type="scientific">Pedobacter hiemivivus</name>
    <dbReference type="NCBI Taxonomy" id="2530454"/>
    <lineage>
        <taxon>Bacteria</taxon>
        <taxon>Pseudomonadati</taxon>
        <taxon>Bacteroidota</taxon>
        <taxon>Sphingobacteriia</taxon>
        <taxon>Sphingobacteriales</taxon>
        <taxon>Sphingobacteriaceae</taxon>
        <taxon>Pedobacter</taxon>
    </lineage>
</organism>
<sequence>MGKVRNVLQEKTIPVIFVSPDTTVFEALELMFKKNIGALLVMEQEKFVGMMTERDYARKVILKGKSSKDTLVKEILTENPVIVSSNTTIEECMWLMTNKFTRHLPVIDDDKLTGIVSIGDIVKYIIDEQKFIIGNLEHYITGGR</sequence>
<dbReference type="InterPro" id="IPR044725">
    <property type="entry name" value="CBSX3_CBS_dom"/>
</dbReference>
<dbReference type="CDD" id="cd04623">
    <property type="entry name" value="CBS_pair_bac_euk"/>
    <property type="match status" value="1"/>
</dbReference>
<dbReference type="InterPro" id="IPR051257">
    <property type="entry name" value="Diverse_CBS-Domain"/>
</dbReference>
<dbReference type="InterPro" id="IPR046342">
    <property type="entry name" value="CBS_dom_sf"/>
</dbReference>
<evidence type="ECO:0000259" key="3">
    <source>
        <dbReference type="PROSITE" id="PS51371"/>
    </source>
</evidence>
<dbReference type="InterPro" id="IPR000644">
    <property type="entry name" value="CBS_dom"/>
</dbReference>
<dbReference type="RefSeq" id="WP_131612714.1">
    <property type="nucleotide sequence ID" value="NZ_SJSM01000034.1"/>
</dbReference>
<keyword evidence="5" id="KW-1185">Reference proteome</keyword>